<gene>
    <name evidence="2" type="ORF">VO63_21955</name>
</gene>
<reference evidence="2 3" key="1">
    <citation type="submission" date="2015-05" db="EMBL/GenBank/DDBJ databases">
        <title>Draft Genome assembly of Streptomyces showdoensis.</title>
        <authorList>
            <person name="Thapa K.K."/>
            <person name="Metsa-Ketela M."/>
        </authorList>
    </citation>
    <scope>NUCLEOTIDE SEQUENCE [LARGE SCALE GENOMIC DNA]</scope>
    <source>
        <strain evidence="2 3">ATCC 15227</strain>
    </source>
</reference>
<evidence type="ECO:0000313" key="3">
    <source>
        <dbReference type="Proteomes" id="UP000265325"/>
    </source>
</evidence>
<feature type="transmembrane region" description="Helical" evidence="1">
    <location>
        <begin position="104"/>
        <end position="124"/>
    </location>
</feature>
<keyword evidence="1" id="KW-1133">Transmembrane helix</keyword>
<name>A0A2P2GJY7_STREW</name>
<accession>A0A2P2GJY7</accession>
<keyword evidence="1" id="KW-0472">Membrane</keyword>
<evidence type="ECO:0000256" key="1">
    <source>
        <dbReference type="SAM" id="Phobius"/>
    </source>
</evidence>
<dbReference type="AlphaFoldDB" id="A0A2P2GJY7"/>
<comment type="caution">
    <text evidence="2">The sequence shown here is derived from an EMBL/GenBank/DDBJ whole genome shotgun (WGS) entry which is preliminary data.</text>
</comment>
<protein>
    <recommendedName>
        <fullName evidence="4">Integral membrane protein</fullName>
    </recommendedName>
</protein>
<feature type="transmembrane region" description="Helical" evidence="1">
    <location>
        <begin position="12"/>
        <end position="29"/>
    </location>
</feature>
<feature type="transmembrane region" description="Helical" evidence="1">
    <location>
        <begin position="77"/>
        <end position="98"/>
    </location>
</feature>
<feature type="transmembrane region" description="Helical" evidence="1">
    <location>
        <begin position="49"/>
        <end position="70"/>
    </location>
</feature>
<keyword evidence="3" id="KW-1185">Reference proteome</keyword>
<dbReference type="EMBL" id="LAQS01000034">
    <property type="protein sequence ID" value="KKZ71807.1"/>
    <property type="molecule type" value="Genomic_DNA"/>
</dbReference>
<evidence type="ECO:0008006" key="4">
    <source>
        <dbReference type="Google" id="ProtNLM"/>
    </source>
</evidence>
<sequence>MPPYVRRDLLRVVLLLIGAVTVLTGLVQLCAPGPVLRLLSADSPGIGRHLFATVGMFMIVVGGLLVQALLSPAPPWYVLLWTGLQKFGAFALVGIGVVRDLFGAIALLVAFFDLATALLCWLMARRLWHAGTHA</sequence>
<proteinExistence type="predicted"/>
<keyword evidence="1" id="KW-0812">Transmembrane</keyword>
<organism evidence="2 3">
    <name type="scientific">Streptomyces showdoensis</name>
    <dbReference type="NCBI Taxonomy" id="68268"/>
    <lineage>
        <taxon>Bacteria</taxon>
        <taxon>Bacillati</taxon>
        <taxon>Actinomycetota</taxon>
        <taxon>Actinomycetes</taxon>
        <taxon>Kitasatosporales</taxon>
        <taxon>Streptomycetaceae</taxon>
        <taxon>Streptomyces</taxon>
    </lineage>
</organism>
<dbReference type="OrthoDB" id="9156119at2"/>
<evidence type="ECO:0000313" key="2">
    <source>
        <dbReference type="EMBL" id="KKZ71807.1"/>
    </source>
</evidence>
<dbReference type="Proteomes" id="UP000265325">
    <property type="component" value="Unassembled WGS sequence"/>
</dbReference>